<dbReference type="SUPFAM" id="SSF81383">
    <property type="entry name" value="F-box domain"/>
    <property type="match status" value="1"/>
</dbReference>
<dbReference type="PROSITE" id="PS50181">
    <property type="entry name" value="FBOX"/>
    <property type="match status" value="1"/>
</dbReference>
<evidence type="ECO:0000313" key="3">
    <source>
        <dbReference type="EMBL" id="CAI9102547.1"/>
    </source>
</evidence>
<dbReference type="Pfam" id="PF07734">
    <property type="entry name" value="FBA_1"/>
    <property type="match status" value="1"/>
</dbReference>
<sequence>MGRRITHKKAKNNRKRKMEKKYRRRARRLLQSEFNFARELISADELVIPKAVDNNVGVKEDNNLRQGMGRGWSGGKPEINQETGWEAEESPPGIPVERTHFVKDGGESFKSCEDDFRGNHDNELKKTEDLDLVLQDAGEASTGHRKGGGLFGSVSSDDWNPKDAPDFFSPGVVVESPEVVMGLKETDSGTTIEDLPDDLILEIFLGLTPKALVTCLSVCNKWRKLIRSSDFSRVYSQPKACLLLRATTCRNDKPDDTFRICCLVDPHQTNSCTCNEVPEEIHVDAVFHTRVPLRHPPIHPSMAVQDDGWYKLKLNGIDQFNVVNACQGLVCLSNSANEPVMVLNPVTSEFIAIPPGTTTDRNRFVDSGFGYCQESHRYKVVRVYYERIPLIGGEDVLRRVAQVHIVGEDTWEEAGYPRPYPGKLQSPTTLNGNIHWLQCGFELPILRFEFARNEFGPFPAPPTFDQLHHNGKLQLRMSSLNHQLCLSVADDTTISLWIMKEYGNQTSWTSYVKCTSQGKACICLPLDYLSCGAIVVFSYQKDRANRHITEVSKADGSVQTSTTHYLFEAVIFNPSFGSLTDALNGSPSR</sequence>
<protein>
    <submittedName>
        <fullName evidence="3">OLC1v1000836C1</fullName>
    </submittedName>
</protein>
<evidence type="ECO:0000259" key="2">
    <source>
        <dbReference type="PROSITE" id="PS50181"/>
    </source>
</evidence>
<feature type="region of interest" description="Disordered" evidence="1">
    <location>
        <begin position="1"/>
        <end position="24"/>
    </location>
</feature>
<dbReference type="InterPro" id="IPR006527">
    <property type="entry name" value="F-box-assoc_dom_typ1"/>
</dbReference>
<keyword evidence="4" id="KW-1185">Reference proteome</keyword>
<dbReference type="Gene3D" id="1.20.1280.50">
    <property type="match status" value="1"/>
</dbReference>
<dbReference type="InterPro" id="IPR050796">
    <property type="entry name" value="SCF_F-box_component"/>
</dbReference>
<dbReference type="InterPro" id="IPR017451">
    <property type="entry name" value="F-box-assoc_interact_dom"/>
</dbReference>
<dbReference type="PANTHER" id="PTHR31672:SF13">
    <property type="entry name" value="F-BOX PROTEIN CPR30-LIKE"/>
    <property type="match status" value="1"/>
</dbReference>
<dbReference type="Proteomes" id="UP001161247">
    <property type="component" value="Chromosome 4"/>
</dbReference>
<name>A0AAV1D463_OLDCO</name>
<dbReference type="NCBIfam" id="TIGR01640">
    <property type="entry name" value="F_box_assoc_1"/>
    <property type="match status" value="1"/>
</dbReference>
<dbReference type="InterPro" id="IPR036047">
    <property type="entry name" value="F-box-like_dom_sf"/>
</dbReference>
<reference evidence="3" key="1">
    <citation type="submission" date="2023-03" db="EMBL/GenBank/DDBJ databases">
        <authorList>
            <person name="Julca I."/>
        </authorList>
    </citation>
    <scope>NUCLEOTIDE SEQUENCE</scope>
</reference>
<accession>A0AAV1D463</accession>
<organism evidence="3 4">
    <name type="scientific">Oldenlandia corymbosa var. corymbosa</name>
    <dbReference type="NCBI Taxonomy" id="529605"/>
    <lineage>
        <taxon>Eukaryota</taxon>
        <taxon>Viridiplantae</taxon>
        <taxon>Streptophyta</taxon>
        <taxon>Embryophyta</taxon>
        <taxon>Tracheophyta</taxon>
        <taxon>Spermatophyta</taxon>
        <taxon>Magnoliopsida</taxon>
        <taxon>eudicotyledons</taxon>
        <taxon>Gunneridae</taxon>
        <taxon>Pentapetalae</taxon>
        <taxon>asterids</taxon>
        <taxon>lamiids</taxon>
        <taxon>Gentianales</taxon>
        <taxon>Rubiaceae</taxon>
        <taxon>Rubioideae</taxon>
        <taxon>Spermacoceae</taxon>
        <taxon>Hedyotis-Oldenlandia complex</taxon>
        <taxon>Oldenlandia</taxon>
    </lineage>
</organism>
<feature type="domain" description="F-box" evidence="2">
    <location>
        <begin position="189"/>
        <end position="238"/>
    </location>
</feature>
<dbReference type="PANTHER" id="PTHR31672">
    <property type="entry name" value="BNACNNG10540D PROTEIN"/>
    <property type="match status" value="1"/>
</dbReference>
<dbReference type="SMART" id="SM00256">
    <property type="entry name" value="FBOX"/>
    <property type="match status" value="1"/>
</dbReference>
<gene>
    <name evidence="3" type="ORF">OLC1_LOCUS11880</name>
</gene>
<dbReference type="AlphaFoldDB" id="A0AAV1D463"/>
<dbReference type="InterPro" id="IPR001810">
    <property type="entry name" value="F-box_dom"/>
</dbReference>
<evidence type="ECO:0000256" key="1">
    <source>
        <dbReference type="SAM" id="MobiDB-lite"/>
    </source>
</evidence>
<proteinExistence type="predicted"/>
<dbReference type="EMBL" id="OX459121">
    <property type="protein sequence ID" value="CAI9102547.1"/>
    <property type="molecule type" value="Genomic_DNA"/>
</dbReference>
<dbReference type="Pfam" id="PF00646">
    <property type="entry name" value="F-box"/>
    <property type="match status" value="1"/>
</dbReference>
<evidence type="ECO:0000313" key="4">
    <source>
        <dbReference type="Proteomes" id="UP001161247"/>
    </source>
</evidence>